<organism evidence="1 2">
    <name type="scientific">Amnibacterium setariae</name>
    <dbReference type="NCBI Taxonomy" id="2306585"/>
    <lineage>
        <taxon>Bacteria</taxon>
        <taxon>Bacillati</taxon>
        <taxon>Actinomycetota</taxon>
        <taxon>Actinomycetes</taxon>
        <taxon>Micrococcales</taxon>
        <taxon>Microbacteriaceae</taxon>
        <taxon>Amnibacterium</taxon>
    </lineage>
</organism>
<dbReference type="EMBL" id="QXTG01000003">
    <property type="protein sequence ID" value="RIX26475.1"/>
    <property type="molecule type" value="Genomic_DNA"/>
</dbReference>
<name>A0A3A1TS09_9MICO</name>
<reference evidence="2" key="1">
    <citation type="submission" date="2018-09" db="EMBL/GenBank/DDBJ databases">
        <authorList>
            <person name="Kim I."/>
        </authorList>
    </citation>
    <scope>NUCLEOTIDE SEQUENCE [LARGE SCALE GENOMIC DNA]</scope>
    <source>
        <strain evidence="2">DD4a</strain>
    </source>
</reference>
<keyword evidence="2" id="KW-1185">Reference proteome</keyword>
<evidence type="ECO:0000313" key="2">
    <source>
        <dbReference type="Proteomes" id="UP000265742"/>
    </source>
</evidence>
<dbReference type="Proteomes" id="UP000265742">
    <property type="component" value="Unassembled WGS sequence"/>
</dbReference>
<comment type="caution">
    <text evidence="1">The sequence shown here is derived from an EMBL/GenBank/DDBJ whole genome shotgun (WGS) entry which is preliminary data.</text>
</comment>
<protein>
    <submittedName>
        <fullName evidence="1">Uncharacterized protein</fullName>
    </submittedName>
</protein>
<accession>A0A3A1TS09</accession>
<gene>
    <name evidence="1" type="ORF">D1781_16195</name>
</gene>
<dbReference type="RefSeq" id="WP_119483550.1">
    <property type="nucleotide sequence ID" value="NZ_QXTG01000003.1"/>
</dbReference>
<dbReference type="AlphaFoldDB" id="A0A3A1TS09"/>
<evidence type="ECO:0000313" key="1">
    <source>
        <dbReference type="EMBL" id="RIX26475.1"/>
    </source>
</evidence>
<dbReference type="OrthoDB" id="5070029at2"/>
<sequence>MTDEFTQFDHGLDKLRDEAATVQRNLGAAKRAIEADPNLSDQGRREQIATLRDSAQTRLDQLKAAEVKAIKDKTTSLERSVFGYTSTTDPSEIISRRDADDRADRLQDSKEAEALLERAERAGDKHLAQAIIRVAAVRGYQGVVRAYESEHPATGSKLALLAQIQQGTTTANYLLRRTAAYSARLL</sequence>
<proteinExistence type="predicted"/>